<evidence type="ECO:0000256" key="3">
    <source>
        <dbReference type="ARBA" id="ARBA00005208"/>
    </source>
</evidence>
<evidence type="ECO:0000256" key="6">
    <source>
        <dbReference type="ARBA" id="ARBA00022695"/>
    </source>
</evidence>
<feature type="domain" description="Nucleotidyl transferase" evidence="17">
    <location>
        <begin position="5"/>
        <end position="126"/>
    </location>
</feature>
<dbReference type="InterPro" id="IPR011004">
    <property type="entry name" value="Trimer_LpxA-like_sf"/>
</dbReference>
<dbReference type="GO" id="GO:0071555">
    <property type="term" value="P:cell wall organization"/>
    <property type="evidence" value="ECO:0007669"/>
    <property type="project" value="UniProtKB-KW"/>
</dbReference>
<sequence length="320" mass="35655">SKSIKNNNKILILCGDVPFISSKSLKEIIKKTNDNDICLGTTLLENPGGYGRIVRQNNNIIKIVEEKDASNKIKKINEVNTGILCIKEGVLRKYIQKIKNNNKQKEYYLTDLVSLLSESRQKITSFNISNELETMGINSKKDLVNLERKILIKKATRLLDKGVLIRDVLRTDIKGNLKVQKDVEIDINCIFEDNVSIGENTTIGHNCYLNRCKIGKNVNIKPNTIIFGATVGDNCIVGPYARIRPGTILKNHSNIGNFVEVKNSTIGNRTRVNHLSYIGDSILGNDINIGAGTITCNFDGENKYQTIIESNSFIGSGTRL</sequence>
<protein>
    <submittedName>
        <fullName evidence="19">Uncharacterized protein</fullName>
    </submittedName>
</protein>
<evidence type="ECO:0000259" key="17">
    <source>
        <dbReference type="Pfam" id="PF00483"/>
    </source>
</evidence>
<dbReference type="Pfam" id="PF25087">
    <property type="entry name" value="GMPPB_C"/>
    <property type="match status" value="1"/>
</dbReference>
<keyword evidence="12" id="KW-0511">Multifunctional enzyme</keyword>
<evidence type="ECO:0000256" key="13">
    <source>
        <dbReference type="ARBA" id="ARBA00023315"/>
    </source>
</evidence>
<keyword evidence="6" id="KW-0548">Nucleotidyltransferase</keyword>
<dbReference type="GO" id="GO:0005737">
    <property type="term" value="C:cytoplasm"/>
    <property type="evidence" value="ECO:0007669"/>
    <property type="project" value="UniProtKB-SubCell"/>
</dbReference>
<evidence type="ECO:0000256" key="10">
    <source>
        <dbReference type="ARBA" id="ARBA00022960"/>
    </source>
</evidence>
<feature type="non-terminal residue" evidence="19">
    <location>
        <position position="320"/>
    </location>
</feature>
<feature type="non-terminal residue" evidence="19">
    <location>
        <position position="1"/>
    </location>
</feature>
<dbReference type="SUPFAM" id="SSF53448">
    <property type="entry name" value="Nucleotide-diphospho-sugar transferases"/>
    <property type="match status" value="1"/>
</dbReference>
<comment type="catalytic activity">
    <reaction evidence="16">
        <text>N-acetyl-alpha-D-glucosamine 1-phosphate + UTP + H(+) = UDP-N-acetyl-alpha-D-glucosamine + diphosphate</text>
        <dbReference type="Rhea" id="RHEA:13509"/>
        <dbReference type="ChEBI" id="CHEBI:15378"/>
        <dbReference type="ChEBI" id="CHEBI:33019"/>
        <dbReference type="ChEBI" id="CHEBI:46398"/>
        <dbReference type="ChEBI" id="CHEBI:57705"/>
        <dbReference type="ChEBI" id="CHEBI:57776"/>
        <dbReference type="EC" id="2.7.7.23"/>
    </reaction>
</comment>
<dbReference type="Gene3D" id="3.90.550.10">
    <property type="entry name" value="Spore Coat Polysaccharide Biosynthesis Protein SpsA, Chain A"/>
    <property type="match status" value="1"/>
</dbReference>
<keyword evidence="10" id="KW-0133">Cell shape</keyword>
<dbReference type="InterPro" id="IPR029044">
    <property type="entry name" value="Nucleotide-diphossugar_trans"/>
</dbReference>
<dbReference type="PANTHER" id="PTHR43584:SF3">
    <property type="entry name" value="BIFUNCTIONAL PROTEIN GLMU"/>
    <property type="match status" value="1"/>
</dbReference>
<keyword evidence="14" id="KW-0961">Cell wall biogenesis/degradation</keyword>
<evidence type="ECO:0000256" key="2">
    <source>
        <dbReference type="ARBA" id="ARBA00005166"/>
    </source>
</evidence>
<evidence type="ECO:0000259" key="18">
    <source>
        <dbReference type="Pfam" id="PF25087"/>
    </source>
</evidence>
<keyword evidence="8" id="KW-0677">Repeat</keyword>
<evidence type="ECO:0000313" key="19">
    <source>
        <dbReference type="EMBL" id="SVC98290.1"/>
    </source>
</evidence>
<keyword evidence="5" id="KW-0808">Transferase</keyword>
<keyword evidence="4" id="KW-0963">Cytoplasm</keyword>
<keyword evidence="13" id="KW-0012">Acyltransferase</keyword>
<dbReference type="GO" id="GO:0000287">
    <property type="term" value="F:magnesium ion binding"/>
    <property type="evidence" value="ECO:0007669"/>
    <property type="project" value="InterPro"/>
</dbReference>
<proteinExistence type="predicted"/>
<reference evidence="19" key="1">
    <citation type="submission" date="2018-05" db="EMBL/GenBank/DDBJ databases">
        <authorList>
            <person name="Lanie J.A."/>
            <person name="Ng W.-L."/>
            <person name="Kazmierczak K.M."/>
            <person name="Andrzejewski T.M."/>
            <person name="Davidsen T.M."/>
            <person name="Wayne K.J."/>
            <person name="Tettelin H."/>
            <person name="Glass J.I."/>
            <person name="Rusch D."/>
            <person name="Podicherti R."/>
            <person name="Tsui H.-C.T."/>
            <person name="Winkler M.E."/>
        </authorList>
    </citation>
    <scope>NUCLEOTIDE SEQUENCE</scope>
</reference>
<evidence type="ECO:0000256" key="15">
    <source>
        <dbReference type="ARBA" id="ARBA00048247"/>
    </source>
</evidence>
<dbReference type="InterPro" id="IPR056729">
    <property type="entry name" value="GMPPB_C"/>
</dbReference>
<evidence type="ECO:0000256" key="7">
    <source>
        <dbReference type="ARBA" id="ARBA00022723"/>
    </source>
</evidence>
<feature type="domain" description="Mannose-1-phosphate guanyltransferase C-terminal" evidence="18">
    <location>
        <begin position="173"/>
        <end position="249"/>
    </location>
</feature>
<gene>
    <name evidence="19" type="ORF">METZ01_LOCUS351144</name>
</gene>
<dbReference type="AlphaFoldDB" id="A0A382RLK7"/>
<comment type="pathway">
    <text evidence="2">Nucleotide-sugar biosynthesis; UDP-N-acetyl-alpha-D-glucosamine biosynthesis; N-acetyl-alpha-D-glucosamine 1-phosphate from alpha-D-glucosamine 6-phosphate (route II): step 2/2.</text>
</comment>
<dbReference type="EMBL" id="UINC01122465">
    <property type="protein sequence ID" value="SVC98290.1"/>
    <property type="molecule type" value="Genomic_DNA"/>
</dbReference>
<evidence type="ECO:0000256" key="16">
    <source>
        <dbReference type="ARBA" id="ARBA00048493"/>
    </source>
</evidence>
<organism evidence="19">
    <name type="scientific">marine metagenome</name>
    <dbReference type="NCBI Taxonomy" id="408172"/>
    <lineage>
        <taxon>unclassified sequences</taxon>
        <taxon>metagenomes</taxon>
        <taxon>ecological metagenomes</taxon>
    </lineage>
</organism>
<evidence type="ECO:0000256" key="12">
    <source>
        <dbReference type="ARBA" id="ARBA00023268"/>
    </source>
</evidence>
<dbReference type="InterPro" id="IPR005882">
    <property type="entry name" value="Bifunctional_GlmU"/>
</dbReference>
<dbReference type="SUPFAM" id="SSF51161">
    <property type="entry name" value="Trimeric LpxA-like enzymes"/>
    <property type="match status" value="1"/>
</dbReference>
<keyword evidence="9" id="KW-0460">Magnesium</keyword>
<evidence type="ECO:0000256" key="11">
    <source>
        <dbReference type="ARBA" id="ARBA00022984"/>
    </source>
</evidence>
<evidence type="ECO:0000256" key="14">
    <source>
        <dbReference type="ARBA" id="ARBA00023316"/>
    </source>
</evidence>
<dbReference type="InterPro" id="IPR050065">
    <property type="entry name" value="GlmU-like"/>
</dbReference>
<evidence type="ECO:0000256" key="8">
    <source>
        <dbReference type="ARBA" id="ARBA00022737"/>
    </source>
</evidence>
<evidence type="ECO:0000256" key="4">
    <source>
        <dbReference type="ARBA" id="ARBA00022490"/>
    </source>
</evidence>
<comment type="catalytic activity">
    <reaction evidence="15">
        <text>alpha-D-glucosamine 1-phosphate + acetyl-CoA = N-acetyl-alpha-D-glucosamine 1-phosphate + CoA + H(+)</text>
        <dbReference type="Rhea" id="RHEA:13725"/>
        <dbReference type="ChEBI" id="CHEBI:15378"/>
        <dbReference type="ChEBI" id="CHEBI:57287"/>
        <dbReference type="ChEBI" id="CHEBI:57288"/>
        <dbReference type="ChEBI" id="CHEBI:57776"/>
        <dbReference type="ChEBI" id="CHEBI:58516"/>
        <dbReference type="EC" id="2.3.1.157"/>
    </reaction>
</comment>
<keyword evidence="7" id="KW-0479">Metal-binding</keyword>
<dbReference type="GO" id="GO:0019134">
    <property type="term" value="F:glucosamine-1-phosphate N-acetyltransferase activity"/>
    <property type="evidence" value="ECO:0007669"/>
    <property type="project" value="UniProtKB-EC"/>
</dbReference>
<dbReference type="GO" id="GO:0003977">
    <property type="term" value="F:UDP-N-acetylglucosamine diphosphorylase activity"/>
    <property type="evidence" value="ECO:0007669"/>
    <property type="project" value="UniProtKB-EC"/>
</dbReference>
<dbReference type="GO" id="GO:0009252">
    <property type="term" value="P:peptidoglycan biosynthetic process"/>
    <property type="evidence" value="ECO:0007669"/>
    <property type="project" value="UniProtKB-KW"/>
</dbReference>
<comment type="pathway">
    <text evidence="3">Nucleotide-sugar biosynthesis; UDP-N-acetyl-alpha-D-glucosamine biosynthesis; UDP-N-acetyl-alpha-D-glucosamine from N-acetyl-alpha-D-glucosamine 1-phosphate: step 1/1.</text>
</comment>
<dbReference type="Gene3D" id="2.160.10.10">
    <property type="entry name" value="Hexapeptide repeat proteins"/>
    <property type="match status" value="1"/>
</dbReference>
<keyword evidence="11" id="KW-0573">Peptidoglycan synthesis</keyword>
<dbReference type="Pfam" id="PF00483">
    <property type="entry name" value="NTP_transferase"/>
    <property type="match status" value="1"/>
</dbReference>
<evidence type="ECO:0000256" key="9">
    <source>
        <dbReference type="ARBA" id="ARBA00022842"/>
    </source>
</evidence>
<comment type="cofactor">
    <cofactor evidence="1">
        <name>Mg(2+)</name>
        <dbReference type="ChEBI" id="CHEBI:18420"/>
    </cofactor>
</comment>
<dbReference type="GO" id="GO:0008360">
    <property type="term" value="P:regulation of cell shape"/>
    <property type="evidence" value="ECO:0007669"/>
    <property type="project" value="UniProtKB-KW"/>
</dbReference>
<dbReference type="GO" id="GO:0006048">
    <property type="term" value="P:UDP-N-acetylglucosamine biosynthetic process"/>
    <property type="evidence" value="ECO:0007669"/>
    <property type="project" value="InterPro"/>
</dbReference>
<dbReference type="PANTHER" id="PTHR43584">
    <property type="entry name" value="NUCLEOTIDYL TRANSFERASE"/>
    <property type="match status" value="1"/>
</dbReference>
<dbReference type="GO" id="GO:0000902">
    <property type="term" value="P:cell morphogenesis"/>
    <property type="evidence" value="ECO:0007669"/>
    <property type="project" value="InterPro"/>
</dbReference>
<name>A0A382RLK7_9ZZZZ</name>
<dbReference type="NCBIfam" id="TIGR01173">
    <property type="entry name" value="glmU"/>
    <property type="match status" value="1"/>
</dbReference>
<dbReference type="InterPro" id="IPR005835">
    <property type="entry name" value="NTP_transferase_dom"/>
</dbReference>
<accession>A0A382RLK7</accession>
<evidence type="ECO:0000256" key="1">
    <source>
        <dbReference type="ARBA" id="ARBA00001946"/>
    </source>
</evidence>
<evidence type="ECO:0000256" key="5">
    <source>
        <dbReference type="ARBA" id="ARBA00022679"/>
    </source>
</evidence>